<dbReference type="PROSITE" id="PS51819">
    <property type="entry name" value="VOC"/>
    <property type="match status" value="1"/>
</dbReference>
<dbReference type="Proteomes" id="UP000542776">
    <property type="component" value="Unassembled WGS sequence"/>
</dbReference>
<name>A0A7W6ECM5_9HYPH</name>
<reference evidence="2 3" key="1">
    <citation type="submission" date="2020-08" db="EMBL/GenBank/DDBJ databases">
        <title>Genomic Encyclopedia of Type Strains, Phase IV (KMG-IV): sequencing the most valuable type-strain genomes for metagenomic binning, comparative biology and taxonomic classification.</title>
        <authorList>
            <person name="Goeker M."/>
        </authorList>
    </citation>
    <scope>NUCLEOTIDE SEQUENCE [LARGE SCALE GENOMIC DNA]</scope>
    <source>
        <strain evidence="2 3">DSM 102238</strain>
    </source>
</reference>
<dbReference type="SUPFAM" id="SSF54593">
    <property type="entry name" value="Glyoxalase/Bleomycin resistance protein/Dihydroxybiphenyl dioxygenase"/>
    <property type="match status" value="1"/>
</dbReference>
<dbReference type="PANTHER" id="PTHR36503">
    <property type="entry name" value="BLR2520 PROTEIN"/>
    <property type="match status" value="1"/>
</dbReference>
<protein>
    <recommendedName>
        <fullName evidence="1">VOC domain-containing protein</fullName>
    </recommendedName>
</protein>
<dbReference type="Pfam" id="PF00903">
    <property type="entry name" value="Glyoxalase"/>
    <property type="match status" value="1"/>
</dbReference>
<evidence type="ECO:0000313" key="2">
    <source>
        <dbReference type="EMBL" id="MBB3998424.1"/>
    </source>
</evidence>
<proteinExistence type="predicted"/>
<dbReference type="CDD" id="cd07251">
    <property type="entry name" value="VOC_like"/>
    <property type="match status" value="1"/>
</dbReference>
<dbReference type="Gene3D" id="3.10.180.10">
    <property type="entry name" value="2,3-Dihydroxybiphenyl 1,2-Dioxygenase, domain 1"/>
    <property type="match status" value="1"/>
</dbReference>
<dbReference type="InterPro" id="IPR037523">
    <property type="entry name" value="VOC_core"/>
</dbReference>
<dbReference type="AlphaFoldDB" id="A0A7W6ECM5"/>
<keyword evidence="3" id="KW-1185">Reference proteome</keyword>
<accession>A0A7W6ECM5</accession>
<evidence type="ECO:0000313" key="3">
    <source>
        <dbReference type="Proteomes" id="UP000542776"/>
    </source>
</evidence>
<gene>
    <name evidence="2" type="ORF">GGR04_002265</name>
</gene>
<comment type="caution">
    <text evidence="2">The sequence shown here is derived from an EMBL/GenBank/DDBJ whole genome shotgun (WGS) entry which is preliminary data.</text>
</comment>
<dbReference type="RefSeq" id="WP_183199963.1">
    <property type="nucleotide sequence ID" value="NZ_JACIEK010000005.1"/>
</dbReference>
<dbReference type="EMBL" id="JACIEK010000005">
    <property type="protein sequence ID" value="MBB3998424.1"/>
    <property type="molecule type" value="Genomic_DNA"/>
</dbReference>
<organism evidence="2 3">
    <name type="scientific">Aureimonas pseudogalii</name>
    <dbReference type="NCBI Taxonomy" id="1744844"/>
    <lineage>
        <taxon>Bacteria</taxon>
        <taxon>Pseudomonadati</taxon>
        <taxon>Pseudomonadota</taxon>
        <taxon>Alphaproteobacteria</taxon>
        <taxon>Hyphomicrobiales</taxon>
        <taxon>Aurantimonadaceae</taxon>
        <taxon>Aureimonas</taxon>
    </lineage>
</organism>
<feature type="domain" description="VOC" evidence="1">
    <location>
        <begin position="5"/>
        <end position="129"/>
    </location>
</feature>
<dbReference type="InterPro" id="IPR004360">
    <property type="entry name" value="Glyas_Fos-R_dOase_dom"/>
</dbReference>
<sequence length="156" mass="16672">MTDARVTLVTLGVADLARAASFYEAIGWRRTAAGNESVVFLQGEGIVLSLFGRDDLAADAGLPASERLPRFRGMALAINLSSEAETDRLFKQAVVAGAEPVKPPHKVFWGGYSGYFADPDGHLWELAHNPFFALDADGRLDLLAIPSDPAPSEDSA</sequence>
<evidence type="ECO:0000259" key="1">
    <source>
        <dbReference type="PROSITE" id="PS51819"/>
    </source>
</evidence>
<dbReference type="InterPro" id="IPR029068">
    <property type="entry name" value="Glyas_Bleomycin-R_OHBP_Dase"/>
</dbReference>
<dbReference type="PANTHER" id="PTHR36503:SF1">
    <property type="entry name" value="BLR2520 PROTEIN"/>
    <property type="match status" value="1"/>
</dbReference>